<dbReference type="RefSeq" id="WP_167953969.1">
    <property type="nucleotide sequence ID" value="NZ_JAATJE010000001.1"/>
</dbReference>
<evidence type="ECO:0000256" key="1">
    <source>
        <dbReference type="SAM" id="MobiDB-lite"/>
    </source>
</evidence>
<gene>
    <name evidence="2" type="ORF">GGR88_001547</name>
</gene>
<evidence type="ECO:0000313" key="3">
    <source>
        <dbReference type="Proteomes" id="UP000734218"/>
    </source>
</evidence>
<protein>
    <submittedName>
        <fullName evidence="2">Uncharacterized protein</fullName>
    </submittedName>
</protein>
<proteinExistence type="predicted"/>
<comment type="caution">
    <text evidence="2">The sequence shown here is derived from an EMBL/GenBank/DDBJ whole genome shotgun (WGS) entry which is preliminary data.</text>
</comment>
<sequence length="80" mass="8652">MFDDPPTPPPDPLSLHDAIVEATHLIDMAVSAALGVAGSDHFLWQLRAIAVEAEQLRSGMPWSDGDARSAWSHDNGEFRG</sequence>
<feature type="region of interest" description="Disordered" evidence="1">
    <location>
        <begin position="59"/>
        <end position="80"/>
    </location>
</feature>
<keyword evidence="3" id="KW-1185">Reference proteome</keyword>
<accession>A0ABX0XLN2</accession>
<name>A0ABX0XLN2_9SPHN</name>
<organism evidence="2 3">
    <name type="scientific">Sphingomonas jejuensis</name>
    <dbReference type="NCBI Taxonomy" id="904715"/>
    <lineage>
        <taxon>Bacteria</taxon>
        <taxon>Pseudomonadati</taxon>
        <taxon>Pseudomonadota</taxon>
        <taxon>Alphaproteobacteria</taxon>
        <taxon>Sphingomonadales</taxon>
        <taxon>Sphingomonadaceae</taxon>
        <taxon>Sphingomonas</taxon>
    </lineage>
</organism>
<evidence type="ECO:0000313" key="2">
    <source>
        <dbReference type="EMBL" id="NJC34073.1"/>
    </source>
</evidence>
<dbReference type="Proteomes" id="UP000734218">
    <property type="component" value="Unassembled WGS sequence"/>
</dbReference>
<dbReference type="EMBL" id="JAATJE010000001">
    <property type="protein sequence ID" value="NJC34073.1"/>
    <property type="molecule type" value="Genomic_DNA"/>
</dbReference>
<reference evidence="2 3" key="1">
    <citation type="submission" date="2020-03" db="EMBL/GenBank/DDBJ databases">
        <title>Genomic Encyclopedia of Type Strains, Phase IV (KMG-IV): sequencing the most valuable type-strain genomes for metagenomic binning, comparative biology and taxonomic classification.</title>
        <authorList>
            <person name="Goeker M."/>
        </authorList>
    </citation>
    <scope>NUCLEOTIDE SEQUENCE [LARGE SCALE GENOMIC DNA]</scope>
    <source>
        <strain evidence="2 3">DSM 27651</strain>
    </source>
</reference>